<dbReference type="Pfam" id="PF12796">
    <property type="entry name" value="Ank_2"/>
    <property type="match status" value="1"/>
</dbReference>
<dbReference type="Proteomes" id="UP000827721">
    <property type="component" value="Unassembled WGS sequence"/>
</dbReference>
<organism evidence="1 2">
    <name type="scientific">Xanthoceras sorbifolium</name>
    <dbReference type="NCBI Taxonomy" id="99658"/>
    <lineage>
        <taxon>Eukaryota</taxon>
        <taxon>Viridiplantae</taxon>
        <taxon>Streptophyta</taxon>
        <taxon>Embryophyta</taxon>
        <taxon>Tracheophyta</taxon>
        <taxon>Spermatophyta</taxon>
        <taxon>Magnoliopsida</taxon>
        <taxon>eudicotyledons</taxon>
        <taxon>Gunneridae</taxon>
        <taxon>Pentapetalae</taxon>
        <taxon>rosids</taxon>
        <taxon>malvids</taxon>
        <taxon>Sapindales</taxon>
        <taxon>Sapindaceae</taxon>
        <taxon>Xanthoceroideae</taxon>
        <taxon>Xanthoceras</taxon>
    </lineage>
</organism>
<evidence type="ECO:0000313" key="2">
    <source>
        <dbReference type="Proteomes" id="UP000827721"/>
    </source>
</evidence>
<keyword evidence="2" id="KW-1185">Reference proteome</keyword>
<comment type="caution">
    <text evidence="1">The sequence shown here is derived from an EMBL/GenBank/DDBJ whole genome shotgun (WGS) entry which is preliminary data.</text>
</comment>
<dbReference type="SMART" id="SM00248">
    <property type="entry name" value="ANK"/>
    <property type="match status" value="3"/>
</dbReference>
<sequence>MKEDDLEKKNKKGNTAFTLVAMSGNVQLALLMIENNKKLAMIRNGIEDNSGMLAVQVAALLGHKEMVNYLYKITREDLKNEDRIELLVKLIDSDLYDVALLMVEEHPDLADSRIKGGETALHALARKPPTLNDYFCYQSNFEASKIFCRNRSHFHYPFDNYITFYRWILVQTKLAAVSVPKVVKTKKMNPEALKLVELLWKVVVKRLDYFEISELIRKPWPLTYSAAKEGNFDFLFVLIREHPELIYRVDEDGYSIFHTAVKYRRENIFHLVYQIPSIKNTIVVSQVGEEKNTILHLAAMLPPDQDRLNDVSGAALQMQRDLWWFKVNFYNLMKLHTEVIYFFFFLHLNLQDYL</sequence>
<protein>
    <recommendedName>
        <fullName evidence="3">Ankyrin repeat protein</fullName>
    </recommendedName>
</protein>
<dbReference type="PANTHER" id="PTHR24177:SF434">
    <property type="entry name" value="PGG DOMAIN-CONTAINING PROTEIN"/>
    <property type="match status" value="1"/>
</dbReference>
<dbReference type="InterPro" id="IPR002110">
    <property type="entry name" value="Ankyrin_rpt"/>
</dbReference>
<accession>A0ABQ8HZN3</accession>
<name>A0ABQ8HZN3_9ROSI</name>
<dbReference type="PANTHER" id="PTHR24177">
    <property type="entry name" value="CASKIN"/>
    <property type="match status" value="1"/>
</dbReference>
<evidence type="ECO:0000313" key="1">
    <source>
        <dbReference type="EMBL" id="KAH7569652.1"/>
    </source>
</evidence>
<dbReference type="SUPFAM" id="SSF48403">
    <property type="entry name" value="Ankyrin repeat"/>
    <property type="match status" value="1"/>
</dbReference>
<dbReference type="EMBL" id="JAFEMO010000006">
    <property type="protein sequence ID" value="KAH7569652.1"/>
    <property type="molecule type" value="Genomic_DNA"/>
</dbReference>
<reference evidence="1 2" key="1">
    <citation type="submission" date="2021-02" db="EMBL/GenBank/DDBJ databases">
        <title>Plant Genome Project.</title>
        <authorList>
            <person name="Zhang R.-G."/>
        </authorList>
    </citation>
    <scope>NUCLEOTIDE SEQUENCE [LARGE SCALE GENOMIC DNA]</scope>
    <source>
        <tissue evidence="1">Leaves</tissue>
    </source>
</reference>
<gene>
    <name evidence="1" type="ORF">JRO89_XS06G0228100</name>
</gene>
<proteinExistence type="predicted"/>
<dbReference type="Gene3D" id="1.25.40.20">
    <property type="entry name" value="Ankyrin repeat-containing domain"/>
    <property type="match status" value="2"/>
</dbReference>
<dbReference type="InterPro" id="IPR036770">
    <property type="entry name" value="Ankyrin_rpt-contain_sf"/>
</dbReference>
<evidence type="ECO:0008006" key="3">
    <source>
        <dbReference type="Google" id="ProtNLM"/>
    </source>
</evidence>